<name>A0ABS1R294_9SPHI</name>
<dbReference type="Proteomes" id="UP000625283">
    <property type="component" value="Unassembled WGS sequence"/>
</dbReference>
<proteinExistence type="predicted"/>
<sequence length="86" mass="9882">MMSVSKLPPFVRDSVVLTVLDKEKLARMESLPSEDEVDAIRRLPEILELTNAFIGDESSRYTHLQLKAKEYLDSDDVMMAWKVLLL</sequence>
<keyword evidence="2" id="KW-1185">Reference proteome</keyword>
<dbReference type="EMBL" id="JAERTY010000004">
    <property type="protein sequence ID" value="MBL1408768.1"/>
    <property type="molecule type" value="Genomic_DNA"/>
</dbReference>
<evidence type="ECO:0000313" key="2">
    <source>
        <dbReference type="Proteomes" id="UP000625283"/>
    </source>
</evidence>
<protein>
    <submittedName>
        <fullName evidence="1">Uncharacterized protein</fullName>
    </submittedName>
</protein>
<comment type="caution">
    <text evidence="1">The sequence shown here is derived from an EMBL/GenBank/DDBJ whole genome shotgun (WGS) entry which is preliminary data.</text>
</comment>
<accession>A0ABS1R294</accession>
<reference evidence="1 2" key="1">
    <citation type="submission" date="2021-01" db="EMBL/GenBank/DDBJ databases">
        <title>C459-1 draft genome sequence.</title>
        <authorList>
            <person name="Zhang X.-F."/>
        </authorList>
    </citation>
    <scope>NUCLEOTIDE SEQUENCE [LARGE SCALE GENOMIC DNA]</scope>
    <source>
        <strain evidence="2">C459-1</strain>
    </source>
</reference>
<evidence type="ECO:0000313" key="1">
    <source>
        <dbReference type="EMBL" id="MBL1408768.1"/>
    </source>
</evidence>
<dbReference type="RefSeq" id="WP_202102535.1">
    <property type="nucleotide sequence ID" value="NZ_JAERTY010000004.1"/>
</dbReference>
<gene>
    <name evidence="1" type="ORF">JKG61_08415</name>
</gene>
<organism evidence="1 2">
    <name type="scientific">Sphingobacterium faecale</name>
    <dbReference type="NCBI Taxonomy" id="2803775"/>
    <lineage>
        <taxon>Bacteria</taxon>
        <taxon>Pseudomonadati</taxon>
        <taxon>Bacteroidota</taxon>
        <taxon>Sphingobacteriia</taxon>
        <taxon>Sphingobacteriales</taxon>
        <taxon>Sphingobacteriaceae</taxon>
        <taxon>Sphingobacterium</taxon>
    </lineage>
</organism>